<reference evidence="3" key="1">
    <citation type="submission" date="2016-05" db="EMBL/GenBank/DDBJ databases">
        <authorList>
            <person name="Adebesin M.O."/>
            <person name="Ahama K."/>
            <person name="Alekasir E.M.M."/>
            <person name="Ali S."/>
            <person name="Aligholizadeh E."/>
            <person name="Allison J.M."/>
            <person name="Alzaher A."/>
            <person name="Andaya C.D."/>
            <person name="Asfaw S."/>
            <person name="Bansal N."/>
            <person name="Beauchard M.A."/>
            <person name="Betancourt K.A."/>
            <person name="Bhatia B."/>
            <person name="Boretti N.A."/>
            <person name="Brondi J.N."/>
            <person name="Byrd C.E."/>
            <person name="Cao A."/>
            <person name="Cardosa E.A."/>
            <person name="Carter A."/>
            <person name="Chen S."/>
            <person name="Chen Y."/>
            <person name="Clara Vega K."/>
            <person name="Cobuzzi M."/>
            <person name="Conn O.L."/>
            <person name="Crosby I.A."/>
            <person name="Daly S.B."/>
            <person name="DePaz I.X."/>
            <person name="Dhaurali S."/>
            <person name="Dowdy K.M."/>
            <person name="Edokobi N.B."/>
            <person name="Ekanayake A.B."/>
            <person name="Ekekwe S.O."/>
            <person name="Emond M.A."/>
            <person name="Endres L."/>
            <person name="Eng S."/>
            <person name="Felkoski S.A."/>
            <person name="Gant C.D."/>
            <person name="Gaskin B."/>
            <person name="Gondal S."/>
            <person name="Gutmann J."/>
            <person name="Ha T.-A."/>
            <person name="Habteyes H."/>
            <person name="Hariri O."/>
            <person name="Healey R.M."/>
            <person name="Heins J.L."/>
            <person name="Henderson A.L."/>
            <person name="Hernandez F.M.D."/>
            <person name="Hoang P.T."/>
            <person name="Hope K.T."/>
            <person name="Husna A."/>
            <person name="Hussain A."/>
            <person name="Imani O."/>
            <person name="Jackson N.L."/>
            <person name="Jacob V.M."/>
            <person name="Kang C."/>
            <person name="Kantov R.M."/>
            <person name="Kavuru S."/>
            <person name="Kerr M.S.-J.E."/>
            <person name="Khan O.A."/>
            <person name="Khan T.M."/>
            <person name="King T."/>
            <person name="Kulkarni R."/>
            <person name="Li A."/>
            <person name="Maczka C."/>
            <person name="Maisonet E."/>
            <person name="Majethia P.M."/>
            <person name="Malik D.A."/>
            <person name="Mariam A."/>
            <person name="Marquess E.B."/>
            <person name="Mattison J."/>
            <person name="McDonald N."/>
            <person name="Mehr S."/>
            <person name="Mengers S.R."/>
            <person name="Michaels D.P."/>
            <person name="Mondal S."/>
            <person name="Monney de Bebohi F."/>
            <person name="Nakhleh S.I."/>
            <person name="Ndubuizu N.C."/>
            <person name="Nguyen A.H."/>
            <person name="Nguyen K.M."/>
            <person name="Nguyen M.T."/>
            <person name="Nicholas M.L."/>
            <person name="Nimalan J.P."/>
            <person name="O'Connell R.A."/>
            <person name="Odoi E."/>
            <person name="Ojo L."/>
            <person name="Okoye A.E."/>
            <person name="Olateru-Olagbegi O."/>
            <person name="Osei K.V."/>
            <person name="Osei-Tutu A."/>
            <person name="Palilla A.M."/>
            <person name="Pancholi S."/>
            <person name="Park J.H.M."/>
            <person name="Patel K."/>
            <person name="Patel P."/>
            <person name="Pennington E."/>
            <person name="Peterson R.E."/>
            <person name="Pon J."/>
            <person name="Pourkarim H."/>
            <person name="Reed M.L."/>
            <person name="Rottman V."/>
            <person name="Salazar J."/>
            <person name="Samet S."/>
            <person name="Sendze O."/>
            <person name="Stelmack M.A."/>
            <person name="Stinnett R."/>
            <person name="Tchouaga A.L.N."/>
            <person name="Thompson E.M."/>
            <person name="Tran N.G."/>
            <person name="Truong T."/>
            <person name="Udo J.A."/>
            <person name="Verona L.T."/>
            <person name="Vu T.-Q."/>
            <person name="Wade J."/>
            <person name="Wang N.Q."/>
            <person name="Waters Z.M."/>
            <person name="Wellman R.J."/>
            <person name="Woldegabreal S."/>
            <person name="Yee A.C."/>
            <person name="Yirefu M."/>
            <person name="Zahangir S."/>
            <person name="Zhai Y."/>
            <person name="Devine C.L."/>
            <person name="Liao K."/>
            <person name="Prasad P.K."/>
            <person name="Ruthenberg K.J."/>
            <person name="Shonk J.A."/>
            <person name="Way M."/>
            <person name="Yousufi H.K."/>
            <person name="Cao L."/>
            <person name="Fox J."/>
            <person name="Hobbs E."/>
            <person name="Kilic S."/>
            <person name="Nunn R."/>
            <person name="Patel R."/>
            <person name="Rubenstein M."/>
            <person name="Erill I."/>
            <person name="Caruso S.M."/>
            <person name="Hughes L.E."/>
            <person name="Garlena R.A."/>
            <person name="Russell D.A."/>
            <person name="Pope W.H."/>
            <person name="Jacobs-Sera D."/>
            <person name="Hendrix R.W."/>
            <person name="Hatfull G.F."/>
        </authorList>
    </citation>
    <scope>NUCLEOTIDE SEQUENCE [LARGE SCALE GENOMIC DNA]</scope>
</reference>
<protein>
    <recommendedName>
        <fullName evidence="4">Tail assembly chaperone</fullName>
    </recommendedName>
</protein>
<dbReference type="GeneID" id="29080449"/>
<name>A0A1B1PA66_9CAUD</name>
<keyword evidence="3" id="KW-1185">Reference proteome</keyword>
<feature type="region of interest" description="Disordered" evidence="1">
    <location>
        <begin position="1"/>
        <end position="23"/>
    </location>
</feature>
<dbReference type="RefSeq" id="YP_009287832.1">
    <property type="nucleotide sequence ID" value="NC_031078.1"/>
</dbReference>
<evidence type="ECO:0000256" key="1">
    <source>
        <dbReference type="SAM" id="MobiDB-lite"/>
    </source>
</evidence>
<evidence type="ECO:0000313" key="2">
    <source>
        <dbReference type="EMBL" id="ANT41052.1"/>
    </source>
</evidence>
<organism evidence="2 3">
    <name type="scientific">Streptomyces phage Nanodon</name>
    <dbReference type="NCBI Taxonomy" id="1873777"/>
    <lineage>
        <taxon>Viruses</taxon>
        <taxon>Duplodnaviria</taxon>
        <taxon>Heunggongvirae</taxon>
        <taxon>Uroviricota</taxon>
        <taxon>Caudoviricetes</taxon>
        <taxon>Arquatrovirinae</taxon>
        <taxon>Likavirus</taxon>
        <taxon>Likavirus nanodon</taxon>
    </lineage>
</organism>
<dbReference type="OrthoDB" id="23073at10239"/>
<gene>
    <name evidence="2" type="ORF">SEA_NANODON_48</name>
</gene>
<sequence length="112" mass="12489">MSETAPEEIPTVSYQDPDTGEVHTRPMTEDEIARMRKEETVDTLRTQADEAIAYLDARIDLCLLFMGNPAPTPEQTAEQIKVLSDLSAYSAGTLKRLIVVLGELTRRPVGLW</sequence>
<dbReference type="Proteomes" id="UP000202682">
    <property type="component" value="Segment"/>
</dbReference>
<proteinExistence type="predicted"/>
<dbReference type="EMBL" id="KX344445">
    <property type="protein sequence ID" value="ANT41052.1"/>
    <property type="molecule type" value="Genomic_DNA"/>
</dbReference>
<evidence type="ECO:0008006" key="4">
    <source>
        <dbReference type="Google" id="ProtNLM"/>
    </source>
</evidence>
<accession>A0A1B1PA66</accession>
<evidence type="ECO:0000313" key="3">
    <source>
        <dbReference type="Proteomes" id="UP000202682"/>
    </source>
</evidence>
<dbReference type="KEGG" id="vg:29080449"/>